<dbReference type="InterPro" id="IPR013108">
    <property type="entry name" value="Amidohydro_3"/>
</dbReference>
<dbReference type="GO" id="GO:0016812">
    <property type="term" value="F:hydrolase activity, acting on carbon-nitrogen (but not peptide) bonds, in cyclic amides"/>
    <property type="evidence" value="ECO:0007669"/>
    <property type="project" value="TreeGrafter"/>
</dbReference>
<dbReference type="Proteomes" id="UP000243502">
    <property type="component" value="Chromosome 4"/>
</dbReference>
<dbReference type="EMBL" id="CP026114">
    <property type="protein sequence ID" value="AUT66895.1"/>
    <property type="molecule type" value="Genomic_DNA"/>
</dbReference>
<dbReference type="InterPro" id="IPR011059">
    <property type="entry name" value="Metal-dep_hydrolase_composite"/>
</dbReference>
<evidence type="ECO:0000259" key="1">
    <source>
        <dbReference type="Pfam" id="PF07969"/>
    </source>
</evidence>
<dbReference type="PANTHER" id="PTHR11647:SF1">
    <property type="entry name" value="COLLAPSIN RESPONSE MEDIATOR PROTEIN"/>
    <property type="match status" value="1"/>
</dbReference>
<dbReference type="Gene3D" id="2.30.40.10">
    <property type="entry name" value="Urease, subunit C, domain 1"/>
    <property type="match status" value="1"/>
</dbReference>
<dbReference type="CDD" id="cd01297">
    <property type="entry name" value="D-aminoacylase"/>
    <property type="match status" value="1"/>
</dbReference>
<dbReference type="GO" id="GO:0005829">
    <property type="term" value="C:cytosol"/>
    <property type="evidence" value="ECO:0007669"/>
    <property type="project" value="TreeGrafter"/>
</dbReference>
<protein>
    <submittedName>
        <fullName evidence="2">D-aminoacylase</fullName>
    </submittedName>
</protein>
<dbReference type="Gene3D" id="3.30.1490.130">
    <property type="entry name" value="D-aminoacylase. Domain 3"/>
    <property type="match status" value="1"/>
</dbReference>
<sequence length="480" mass="52288">MSEREKFDLLILNGTLIDGTGRSRFASDIGIIDGKIADIGDLSSAHSRQSIDATGLIVAPGFIDAHTHDDQAIFAEPKMVSKISQGITTVVTGNCGISSSPLPDRVPLPDPLNLLKLPLTERFKTFEAFLRAIDSHPPSLNVAPLIGHTTLRVFAMSDVSRPATLSEICSMRSMTKDALAAGAIGLSSGIFYPPAAAATKDELIGIGASLREYDGVFAMHLRDESDHIVEAIEEAFEIGRALGIQIVLSHHKLMRERNFGKSRVTVPMIQNAMRCQCISLDCYPYTAGSSMIRDDDFVNEGHIVIVSSESHPECTGRSLEDIAREFGMNRREAARQLQPGTATYHFMCEEDVREILQFEHTMIGSDGLQVGERPHPRLWGTFPRVLGHYVREVGLFSLEEAVRKMTSLPARNFGLKNRGTLSHGYYADISIFDPDSIRDQATYENPTAPSSGVVAVIVNGAPTYIAGQHTGLLNGSLAGR</sequence>
<dbReference type="AlphaFoldDB" id="A0A2I8F4X3"/>
<dbReference type="InterPro" id="IPR050378">
    <property type="entry name" value="Metallo-dep_Hydrolases_sf"/>
</dbReference>
<feature type="domain" description="Amidohydrolase 3" evidence="1">
    <location>
        <begin position="352"/>
        <end position="464"/>
    </location>
</feature>
<dbReference type="InterPro" id="IPR023100">
    <property type="entry name" value="D-aminoacylase_insert_dom_sf"/>
</dbReference>
<dbReference type="PANTHER" id="PTHR11647">
    <property type="entry name" value="HYDRANTOINASE/DIHYDROPYRIMIDINASE FAMILY MEMBER"/>
    <property type="match status" value="1"/>
</dbReference>
<dbReference type="Pfam" id="PF07969">
    <property type="entry name" value="Amidohydro_3"/>
    <property type="match status" value="2"/>
</dbReference>
<dbReference type="RefSeq" id="WP_042309078.1">
    <property type="nucleotide sequence ID" value="NZ_CP026114.1"/>
</dbReference>
<dbReference type="Gene3D" id="3.20.20.140">
    <property type="entry name" value="Metal-dependent hydrolases"/>
    <property type="match status" value="1"/>
</dbReference>
<organism evidence="2 3">
    <name type="scientific">Paraburkholderia terrae</name>
    <dbReference type="NCBI Taxonomy" id="311230"/>
    <lineage>
        <taxon>Bacteria</taxon>
        <taxon>Pseudomonadati</taxon>
        <taxon>Pseudomonadota</taxon>
        <taxon>Betaproteobacteria</taxon>
        <taxon>Burkholderiales</taxon>
        <taxon>Burkholderiaceae</taxon>
        <taxon>Paraburkholderia</taxon>
    </lineage>
</organism>
<dbReference type="KEGG" id="pter:C2L65_45150"/>
<reference evidence="2 3" key="1">
    <citation type="submission" date="2018-01" db="EMBL/GenBank/DDBJ databases">
        <title>Species boundaries and ecological features among Paraburkholderia terrae DSMZ17804T, P. hospita DSMZ17164T and P. caribensis DSMZ13236T.</title>
        <authorList>
            <person name="Pratama A.A."/>
        </authorList>
    </citation>
    <scope>NUCLEOTIDE SEQUENCE [LARGE SCALE GENOMIC DNA]</scope>
    <source>
        <strain evidence="2 3">DSM 17804</strain>
    </source>
</reference>
<evidence type="ECO:0000313" key="2">
    <source>
        <dbReference type="EMBL" id="AUT66895.1"/>
    </source>
</evidence>
<gene>
    <name evidence="2" type="ORF">C2L65_45150</name>
</gene>
<proteinExistence type="predicted"/>
<name>A0A2I8F4X3_9BURK</name>
<accession>A0A2I8F4X3</accession>
<dbReference type="OrthoDB" id="9766983at2"/>
<dbReference type="SUPFAM" id="SSF51556">
    <property type="entry name" value="Metallo-dependent hydrolases"/>
    <property type="match status" value="1"/>
</dbReference>
<feature type="domain" description="Amidohydrolase 3" evidence="1">
    <location>
        <begin position="50"/>
        <end position="212"/>
    </location>
</feature>
<dbReference type="GO" id="GO:0016811">
    <property type="term" value="F:hydrolase activity, acting on carbon-nitrogen (but not peptide) bonds, in linear amides"/>
    <property type="evidence" value="ECO:0007669"/>
    <property type="project" value="InterPro"/>
</dbReference>
<dbReference type="SUPFAM" id="SSF51338">
    <property type="entry name" value="Composite domain of metallo-dependent hydrolases"/>
    <property type="match status" value="1"/>
</dbReference>
<evidence type="ECO:0000313" key="3">
    <source>
        <dbReference type="Proteomes" id="UP000243502"/>
    </source>
</evidence>
<dbReference type="InterPro" id="IPR032466">
    <property type="entry name" value="Metal_Hydrolase"/>
</dbReference>